<protein>
    <submittedName>
        <fullName evidence="2">Gfo/Idh/MocA family oxidoreductase</fullName>
    </submittedName>
</protein>
<dbReference type="InterPro" id="IPR000683">
    <property type="entry name" value="Gfo/Idh/MocA-like_OxRdtase_N"/>
</dbReference>
<dbReference type="InterPro" id="IPR051450">
    <property type="entry name" value="Gfo/Idh/MocA_Oxidoreductases"/>
</dbReference>
<dbReference type="SUPFAM" id="SSF51735">
    <property type="entry name" value="NAD(P)-binding Rossmann-fold domains"/>
    <property type="match status" value="1"/>
</dbReference>
<proteinExistence type="predicted"/>
<gene>
    <name evidence="2" type="ORF">JIN87_22850</name>
</gene>
<keyword evidence="3" id="KW-1185">Reference proteome</keyword>
<name>A0A934VTI1_9BACT</name>
<evidence type="ECO:0000259" key="1">
    <source>
        <dbReference type="Pfam" id="PF01408"/>
    </source>
</evidence>
<dbReference type="Pfam" id="PF01408">
    <property type="entry name" value="GFO_IDH_MocA"/>
    <property type="match status" value="1"/>
</dbReference>
<dbReference type="Gene3D" id="3.30.360.10">
    <property type="entry name" value="Dihydrodipicolinate Reductase, domain 2"/>
    <property type="match status" value="1"/>
</dbReference>
<sequence length="355" mass="38916">MIPKVVLIGAGAHGFMAYADDALPVLASEGLIKPVGVIEPDPERLRMALEAMGLDESDGYADLDDLEKIRPDIVIVASPFFAHEEACIKAAELGAHLFIEKPVSDSLESCVRVQAAIEAAGVKAAVNMSAQFETEKRAFAKVLKDRSPGELEYMFARLSWNGEARARYRADHPYPYLNEAGIHILDMLRRCAGGKPSHVYHMAYPSLGSAFSKCASSIVSVEMDNGVRFALEGSWTVQAGISTWRNEYIRADCSYGSLLLDHQKLQVLKGCETFPGGLQSELIGDYAPDKTNKGTLYLFRRFVDWVCSRVDCHPTNLNDNMQCMALLFAAFMSADQKQVVDVQALLRSVSTGVPA</sequence>
<evidence type="ECO:0000313" key="2">
    <source>
        <dbReference type="EMBL" id="MBK1879743.1"/>
    </source>
</evidence>
<dbReference type="GO" id="GO:0000166">
    <property type="term" value="F:nucleotide binding"/>
    <property type="evidence" value="ECO:0007669"/>
    <property type="project" value="InterPro"/>
</dbReference>
<dbReference type="EMBL" id="JAENIL010000056">
    <property type="protein sequence ID" value="MBK1879743.1"/>
    <property type="molecule type" value="Genomic_DNA"/>
</dbReference>
<evidence type="ECO:0000313" key="3">
    <source>
        <dbReference type="Proteomes" id="UP000617628"/>
    </source>
</evidence>
<dbReference type="RefSeq" id="WP_200357957.1">
    <property type="nucleotide sequence ID" value="NZ_JAENIL010000056.1"/>
</dbReference>
<dbReference type="Proteomes" id="UP000617628">
    <property type="component" value="Unassembled WGS sequence"/>
</dbReference>
<feature type="domain" description="Gfo/Idh/MocA-like oxidoreductase N-terminal" evidence="1">
    <location>
        <begin position="4"/>
        <end position="127"/>
    </location>
</feature>
<dbReference type="SUPFAM" id="SSF55347">
    <property type="entry name" value="Glyceraldehyde-3-phosphate dehydrogenase-like, C-terminal domain"/>
    <property type="match status" value="1"/>
</dbReference>
<dbReference type="PANTHER" id="PTHR43377">
    <property type="entry name" value="BILIVERDIN REDUCTASE A"/>
    <property type="match status" value="1"/>
</dbReference>
<reference evidence="2" key="1">
    <citation type="submission" date="2021-01" db="EMBL/GenBank/DDBJ databases">
        <title>Modified the classification status of verrucomicrobia.</title>
        <authorList>
            <person name="Feng X."/>
        </authorList>
    </citation>
    <scope>NUCLEOTIDE SEQUENCE</scope>
    <source>
        <strain evidence="2">KCTC 13126</strain>
    </source>
</reference>
<comment type="caution">
    <text evidence="2">The sequence shown here is derived from an EMBL/GenBank/DDBJ whole genome shotgun (WGS) entry which is preliminary data.</text>
</comment>
<organism evidence="2 3">
    <name type="scientific">Pelagicoccus mobilis</name>
    <dbReference type="NCBI Taxonomy" id="415221"/>
    <lineage>
        <taxon>Bacteria</taxon>
        <taxon>Pseudomonadati</taxon>
        <taxon>Verrucomicrobiota</taxon>
        <taxon>Opitutia</taxon>
        <taxon>Puniceicoccales</taxon>
        <taxon>Pelagicoccaceae</taxon>
        <taxon>Pelagicoccus</taxon>
    </lineage>
</organism>
<dbReference type="Gene3D" id="3.40.50.720">
    <property type="entry name" value="NAD(P)-binding Rossmann-like Domain"/>
    <property type="match status" value="1"/>
</dbReference>
<dbReference type="AlphaFoldDB" id="A0A934VTI1"/>
<dbReference type="PANTHER" id="PTHR43377:SF1">
    <property type="entry name" value="BILIVERDIN REDUCTASE A"/>
    <property type="match status" value="1"/>
</dbReference>
<accession>A0A934VTI1</accession>
<dbReference type="InterPro" id="IPR036291">
    <property type="entry name" value="NAD(P)-bd_dom_sf"/>
</dbReference>